<organism evidence="1 2">
    <name type="scientific">Candidatus Woykebacteria bacterium RBG_16_39_9b</name>
    <dbReference type="NCBI Taxonomy" id="1802595"/>
    <lineage>
        <taxon>Bacteria</taxon>
        <taxon>Candidatus Woykeibacteriota</taxon>
    </lineage>
</organism>
<gene>
    <name evidence="1" type="ORF">A2134_00610</name>
</gene>
<dbReference type="InterPro" id="IPR054221">
    <property type="entry name" value="DUF6941"/>
</dbReference>
<protein>
    <submittedName>
        <fullName evidence="1">Uncharacterized protein</fullName>
    </submittedName>
</protein>
<dbReference type="Pfam" id="PF22091">
    <property type="entry name" value="DUF6941"/>
    <property type="match status" value="1"/>
</dbReference>
<name>A0A1G1WBW3_9BACT</name>
<evidence type="ECO:0000313" key="2">
    <source>
        <dbReference type="Proteomes" id="UP000178162"/>
    </source>
</evidence>
<proteinExistence type="predicted"/>
<dbReference type="EMBL" id="MHCR01000022">
    <property type="protein sequence ID" value="OGY25182.1"/>
    <property type="molecule type" value="Genomic_DNA"/>
</dbReference>
<comment type="caution">
    <text evidence="1">The sequence shown here is derived from an EMBL/GenBank/DDBJ whole genome shotgun (WGS) entry which is preliminary data.</text>
</comment>
<sequence length="132" mass="14951">MKVFYILLADHAFLSIDKKVNIIGVFETINTTNFPVTHPRFVVVGAIQPTKTEFKIALDIVDPQGDSILGQLQEREVKLPENAHNQNFNFIIEIINTTFKNIGQYKVELLIDKKKITEVPLRVAETTSVRAS</sequence>
<accession>A0A1G1WBW3</accession>
<dbReference type="Proteomes" id="UP000178162">
    <property type="component" value="Unassembled WGS sequence"/>
</dbReference>
<reference evidence="1 2" key="1">
    <citation type="journal article" date="2016" name="Nat. Commun.">
        <title>Thousands of microbial genomes shed light on interconnected biogeochemical processes in an aquifer system.</title>
        <authorList>
            <person name="Anantharaman K."/>
            <person name="Brown C.T."/>
            <person name="Hug L.A."/>
            <person name="Sharon I."/>
            <person name="Castelle C.J."/>
            <person name="Probst A.J."/>
            <person name="Thomas B.C."/>
            <person name="Singh A."/>
            <person name="Wilkins M.J."/>
            <person name="Karaoz U."/>
            <person name="Brodie E.L."/>
            <person name="Williams K.H."/>
            <person name="Hubbard S.S."/>
            <person name="Banfield J.F."/>
        </authorList>
    </citation>
    <scope>NUCLEOTIDE SEQUENCE [LARGE SCALE GENOMIC DNA]</scope>
</reference>
<evidence type="ECO:0000313" key="1">
    <source>
        <dbReference type="EMBL" id="OGY25182.1"/>
    </source>
</evidence>
<dbReference type="AlphaFoldDB" id="A0A1G1WBW3"/>